<reference evidence="2" key="1">
    <citation type="submission" date="2021-02" db="EMBL/GenBank/DDBJ databases">
        <title>The CRISPR/cas machinery reduction and long-range gene transfer in the hot spring cyanobacterium Synechococcus.</title>
        <authorList>
            <person name="Dvorak P."/>
            <person name="Jahodarova E."/>
            <person name="Hasler P."/>
            <person name="Poulickova A."/>
        </authorList>
    </citation>
    <scope>NUCLEOTIDE SEQUENCE</scope>
    <source>
        <strain evidence="2">Rupite</strain>
    </source>
</reference>
<comment type="caution">
    <text evidence="2">The sequence shown here is derived from an EMBL/GenBank/DDBJ whole genome shotgun (WGS) entry which is preliminary data.</text>
</comment>
<dbReference type="EMBL" id="JAFIRA010000005">
    <property type="protein sequence ID" value="MCJ2542004.1"/>
    <property type="molecule type" value="Genomic_DNA"/>
</dbReference>
<dbReference type="InterPro" id="IPR050904">
    <property type="entry name" value="Adhesion/Biosynth-related"/>
</dbReference>
<dbReference type="Pfam" id="PF02469">
    <property type="entry name" value="Fasciclin"/>
    <property type="match status" value="1"/>
</dbReference>
<accession>A0ABT0C887</accession>
<keyword evidence="3" id="KW-1185">Reference proteome</keyword>
<dbReference type="InterPro" id="IPR036378">
    <property type="entry name" value="FAS1_dom_sf"/>
</dbReference>
<dbReference type="InterPro" id="IPR000782">
    <property type="entry name" value="FAS1_domain"/>
</dbReference>
<protein>
    <submittedName>
        <fullName evidence="2">Fasciclin domain-containing protein</fullName>
    </submittedName>
</protein>
<evidence type="ECO:0000313" key="3">
    <source>
        <dbReference type="Proteomes" id="UP000830835"/>
    </source>
</evidence>
<dbReference type="PROSITE" id="PS50213">
    <property type="entry name" value="FAS1"/>
    <property type="match status" value="1"/>
</dbReference>
<dbReference type="PANTHER" id="PTHR10900">
    <property type="entry name" value="PERIOSTIN-RELATED"/>
    <property type="match status" value="1"/>
</dbReference>
<dbReference type="PANTHER" id="PTHR10900:SF77">
    <property type="entry name" value="FI19380P1"/>
    <property type="match status" value="1"/>
</dbReference>
<dbReference type="RefSeq" id="WP_244349214.1">
    <property type="nucleotide sequence ID" value="NZ_JAFIRA010000005.1"/>
</dbReference>
<dbReference type="Gene3D" id="2.30.180.10">
    <property type="entry name" value="FAS1 domain"/>
    <property type="match status" value="1"/>
</dbReference>
<sequence>MSVLSSIRRWIPAAAAVVTVLAFAPIAQPQGLNTIPVELETLPSGYSTLAAALQAAGLNTALAGPGPFTVFAPSNVAFGQLPAGTVESLLQPANRDQLTRILTYHVVPGRITSFDLQPGQSATLTTLAGLPVQVQVGSDGSITVNGANVIVGDIPVSNGVIHGIDGVLLP</sequence>
<organism evidence="2 3">
    <name type="scientific">Thermostichus vulcanus str. 'Rupite'</name>
    <dbReference type="NCBI Taxonomy" id="2813851"/>
    <lineage>
        <taxon>Bacteria</taxon>
        <taxon>Bacillati</taxon>
        <taxon>Cyanobacteriota</taxon>
        <taxon>Cyanophyceae</taxon>
        <taxon>Thermostichales</taxon>
        <taxon>Thermostichaceae</taxon>
        <taxon>Thermostichus</taxon>
    </lineage>
</organism>
<evidence type="ECO:0000313" key="2">
    <source>
        <dbReference type="EMBL" id="MCJ2542004.1"/>
    </source>
</evidence>
<dbReference type="SMART" id="SM00554">
    <property type="entry name" value="FAS1"/>
    <property type="match status" value="1"/>
</dbReference>
<name>A0ABT0C887_THEVL</name>
<gene>
    <name evidence="2" type="ORF">JX360_03630</name>
</gene>
<feature type="domain" description="FAS1" evidence="1">
    <location>
        <begin position="33"/>
        <end position="168"/>
    </location>
</feature>
<dbReference type="Proteomes" id="UP000830835">
    <property type="component" value="Unassembled WGS sequence"/>
</dbReference>
<dbReference type="SUPFAM" id="SSF82153">
    <property type="entry name" value="FAS1 domain"/>
    <property type="match status" value="1"/>
</dbReference>
<evidence type="ECO:0000259" key="1">
    <source>
        <dbReference type="PROSITE" id="PS50213"/>
    </source>
</evidence>
<proteinExistence type="predicted"/>